<accession>A0A8S1KM90</accession>
<evidence type="ECO:0000256" key="2">
    <source>
        <dbReference type="SAM" id="MobiDB-lite"/>
    </source>
</evidence>
<name>A0A8S1KM90_PARPR</name>
<feature type="coiled-coil region" evidence="1">
    <location>
        <begin position="70"/>
        <end position="104"/>
    </location>
</feature>
<keyword evidence="4" id="KW-1185">Reference proteome</keyword>
<evidence type="ECO:0000313" key="4">
    <source>
        <dbReference type="Proteomes" id="UP000688137"/>
    </source>
</evidence>
<dbReference type="Proteomes" id="UP000688137">
    <property type="component" value="Unassembled WGS sequence"/>
</dbReference>
<comment type="caution">
    <text evidence="3">The sequence shown here is derived from an EMBL/GenBank/DDBJ whole genome shotgun (WGS) entry which is preliminary data.</text>
</comment>
<organism evidence="3 4">
    <name type="scientific">Paramecium primaurelia</name>
    <dbReference type="NCBI Taxonomy" id="5886"/>
    <lineage>
        <taxon>Eukaryota</taxon>
        <taxon>Sar</taxon>
        <taxon>Alveolata</taxon>
        <taxon>Ciliophora</taxon>
        <taxon>Intramacronucleata</taxon>
        <taxon>Oligohymenophorea</taxon>
        <taxon>Peniculida</taxon>
        <taxon>Parameciidae</taxon>
        <taxon>Paramecium</taxon>
    </lineage>
</organism>
<evidence type="ECO:0000313" key="3">
    <source>
        <dbReference type="EMBL" id="CAD8055957.1"/>
    </source>
</evidence>
<reference evidence="3" key="1">
    <citation type="submission" date="2021-01" db="EMBL/GenBank/DDBJ databases">
        <authorList>
            <consortium name="Genoscope - CEA"/>
            <person name="William W."/>
        </authorList>
    </citation>
    <scope>NUCLEOTIDE SEQUENCE</scope>
</reference>
<gene>
    <name evidence="3" type="ORF">PPRIM_AZ9-3.1.T0240059</name>
</gene>
<dbReference type="PANTHER" id="PTHR37028">
    <property type="entry name" value="UNNAMED PRODUCT-RELATED"/>
    <property type="match status" value="1"/>
</dbReference>
<dbReference type="PANTHER" id="PTHR37028:SF4">
    <property type="entry name" value="ALMS MOTIF DOMAIN-CONTAINING PROTEIN"/>
    <property type="match status" value="1"/>
</dbReference>
<protein>
    <submittedName>
        <fullName evidence="3">Uncharacterized protein</fullName>
    </submittedName>
</protein>
<dbReference type="EMBL" id="CAJJDM010000022">
    <property type="protein sequence ID" value="CAD8055957.1"/>
    <property type="molecule type" value="Genomic_DNA"/>
</dbReference>
<sequence length="319" mass="37975">MDLRNKNTRNILLQLLDKQLNTILSDNHPITKFQDQLIRFQGGEQQKQVKQRQYSPSPKFMRTHSQSEHITFYERQQSQLKLKNQRLQQSKEKLILKKLEEQNQQNTFHPKILKPKNMNSQVKNDIYKSGIKWMQQKADHIDKLKESSTIQMNQENSFKPTINKISQKIIKQNNQSDFFQRMNTNETKKQQKIKQLRNDAIPSFKPQINNRLKKVQNNQNKDILQVSVNLELLEKVRDYYQRDNSQSNLNISQIDYRNRDCNSALSQTIEIDKQNSQSPSFRNSTIKKQSRLQTDFNSPNNNFTEMLYEALGDSQFDYF</sequence>
<feature type="region of interest" description="Disordered" evidence="2">
    <location>
        <begin position="273"/>
        <end position="293"/>
    </location>
</feature>
<proteinExistence type="predicted"/>
<keyword evidence="1" id="KW-0175">Coiled coil</keyword>
<dbReference type="OMA" id="NNDFTEM"/>
<dbReference type="AlphaFoldDB" id="A0A8S1KM90"/>
<evidence type="ECO:0000256" key="1">
    <source>
        <dbReference type="SAM" id="Coils"/>
    </source>
</evidence>